<feature type="disulfide bond" evidence="1">
    <location>
        <begin position="225"/>
        <end position="234"/>
    </location>
</feature>
<name>A0A9B0T7E3_CHRAS</name>
<dbReference type="PROSITE" id="PS00022">
    <property type="entry name" value="EGF_1"/>
    <property type="match status" value="1"/>
</dbReference>
<reference evidence="7" key="1">
    <citation type="submission" date="2025-08" db="UniProtKB">
        <authorList>
            <consortium name="RefSeq"/>
        </authorList>
    </citation>
    <scope>IDENTIFICATION</scope>
    <source>
        <tissue evidence="7">Spleen</tissue>
    </source>
</reference>
<dbReference type="InterPro" id="IPR000742">
    <property type="entry name" value="EGF"/>
</dbReference>
<dbReference type="AlphaFoldDB" id="A0A9B0T7E3"/>
<dbReference type="SMART" id="SM00200">
    <property type="entry name" value="SEA"/>
    <property type="match status" value="1"/>
</dbReference>
<dbReference type="InterPro" id="IPR002049">
    <property type="entry name" value="LE_dom"/>
</dbReference>
<evidence type="ECO:0000256" key="2">
    <source>
        <dbReference type="SAM" id="MobiDB-lite"/>
    </source>
</evidence>
<protein>
    <submittedName>
        <fullName evidence="7">Mucin-3A</fullName>
    </submittedName>
</protein>
<evidence type="ECO:0000259" key="5">
    <source>
        <dbReference type="PROSITE" id="PS50026"/>
    </source>
</evidence>
<keyword evidence="3" id="KW-1133">Transmembrane helix</keyword>
<keyword evidence="1" id="KW-1015">Disulfide bond</keyword>
<dbReference type="GeneID" id="102840293"/>
<keyword evidence="3" id="KW-0812">Transmembrane</keyword>
<dbReference type="PROSITE" id="PS50024">
    <property type="entry name" value="SEA"/>
    <property type="match status" value="1"/>
</dbReference>
<dbReference type="SMART" id="SM00181">
    <property type="entry name" value="EGF"/>
    <property type="match status" value="2"/>
</dbReference>
<evidence type="ECO:0000313" key="7">
    <source>
        <dbReference type="RefSeq" id="XP_006859883.1"/>
    </source>
</evidence>
<feature type="domain" description="SEA" evidence="4">
    <location>
        <begin position="244"/>
        <end position="367"/>
    </location>
</feature>
<dbReference type="RefSeq" id="XP_006859883.1">
    <property type="nucleotide sequence ID" value="XM_006859821.1"/>
</dbReference>
<feature type="compositionally biased region" description="Low complexity" evidence="2">
    <location>
        <begin position="148"/>
        <end position="176"/>
    </location>
</feature>
<dbReference type="InterPro" id="IPR053311">
    <property type="entry name" value="Mucosal_Integrity_Assoc"/>
</dbReference>
<dbReference type="GO" id="GO:0071944">
    <property type="term" value="C:cell periphery"/>
    <property type="evidence" value="ECO:0007669"/>
    <property type="project" value="UniProtKB-ARBA"/>
</dbReference>
<organism evidence="6 7">
    <name type="scientific">Chrysochloris asiatica</name>
    <name type="common">Cape golden mole</name>
    <dbReference type="NCBI Taxonomy" id="185453"/>
    <lineage>
        <taxon>Eukaryota</taxon>
        <taxon>Metazoa</taxon>
        <taxon>Chordata</taxon>
        <taxon>Craniata</taxon>
        <taxon>Vertebrata</taxon>
        <taxon>Euteleostomi</taxon>
        <taxon>Mammalia</taxon>
        <taxon>Eutheria</taxon>
        <taxon>Afrotheria</taxon>
        <taxon>Chrysochloridae</taxon>
        <taxon>Chrysochlorinae</taxon>
        <taxon>Chrysochloris</taxon>
    </lineage>
</organism>
<dbReference type="CDD" id="cd00055">
    <property type="entry name" value="EGF_Lam"/>
    <property type="match status" value="1"/>
</dbReference>
<accession>A0A9B0T7E3</accession>
<sequence length="545" mass="60273">MVREQRTVVNGWPDRARPSGTFYKHDHCNTYSSQILTNGYHCATSLSSTSIRTFLPTHMETSTSMPLETYSTGRPPSSIVTRTTPTNSVVTSMHGSTSGSWMSTNSVTTPHSPGVTNLPLTTKSTISFPSDTMTSSKLTQSTLPINKTSETPVTTTQMPTTHTSPTTTSTTTQSSVITTPGTCNNGGTWDNGQCLCPPGFSGDRCQLQDIKCQNGGRWDGLKCLCPDTFYGSLCEVPKEQVDLETVTAEVGMEVSVEQEFTSDLNDSTSQAYRDFNTTFQKQIKRIYQNVPSFKGVEILALRNGSIVVDYVVLLELPFSVQLESEYEKVKTTLKEQLQNASQEETDCTNDQALCFKPDSIKVNNNSQPDLTPEALCRSIVAKDYQDFYFPLIEGNKLRCVTKCMSDVQGALDCHQGQCLLEKSGPVCRCFSSNTHWFTGPRCEVAVHWRALVGGLSGAVLLLLGLLVSGIFVVRWQRVRSSRDRSWTDDGTWSETWDKDIVGTFSNLGFQDDKIVENKNFEIALENVDTNMVVHIQRPEVSSSLI</sequence>
<feature type="compositionally biased region" description="Polar residues" evidence="2">
    <location>
        <begin position="88"/>
        <end position="147"/>
    </location>
</feature>
<keyword evidence="6" id="KW-1185">Reference proteome</keyword>
<evidence type="ECO:0000256" key="1">
    <source>
        <dbReference type="PROSITE-ProRule" id="PRU00076"/>
    </source>
</evidence>
<keyword evidence="3" id="KW-0472">Membrane</keyword>
<dbReference type="Gene3D" id="2.10.25.10">
    <property type="entry name" value="Laminin"/>
    <property type="match status" value="1"/>
</dbReference>
<dbReference type="Pfam" id="PF01390">
    <property type="entry name" value="SEA"/>
    <property type="match status" value="1"/>
</dbReference>
<evidence type="ECO:0000256" key="3">
    <source>
        <dbReference type="SAM" id="Phobius"/>
    </source>
</evidence>
<dbReference type="PANTHER" id="PTHR37999:SF2">
    <property type="entry name" value="MUCIN-17"/>
    <property type="match status" value="1"/>
</dbReference>
<proteinExistence type="predicted"/>
<dbReference type="InterPro" id="IPR036364">
    <property type="entry name" value="SEA_dom_sf"/>
</dbReference>
<dbReference type="Proteomes" id="UP000504623">
    <property type="component" value="Unplaced"/>
</dbReference>
<gene>
    <name evidence="7" type="primary">MUC3A</name>
</gene>
<keyword evidence="1" id="KW-0245">EGF-like domain</keyword>
<dbReference type="OrthoDB" id="7493297at2759"/>
<feature type="domain" description="EGF-like" evidence="5">
    <location>
        <begin position="201"/>
        <end position="235"/>
    </location>
</feature>
<feature type="region of interest" description="Disordered" evidence="2">
    <location>
        <begin position="88"/>
        <end position="176"/>
    </location>
</feature>
<dbReference type="PROSITE" id="PS50026">
    <property type="entry name" value="EGF_3"/>
    <property type="match status" value="1"/>
</dbReference>
<feature type="transmembrane region" description="Helical" evidence="3">
    <location>
        <begin position="450"/>
        <end position="473"/>
    </location>
</feature>
<dbReference type="Gene3D" id="3.30.70.960">
    <property type="entry name" value="SEA domain"/>
    <property type="match status" value="1"/>
</dbReference>
<comment type="caution">
    <text evidence="1">Lacks conserved residue(s) required for the propagation of feature annotation.</text>
</comment>
<dbReference type="CTD" id="4584"/>
<dbReference type="PANTHER" id="PTHR37999">
    <property type="entry name" value="MUCIN-17"/>
    <property type="match status" value="1"/>
</dbReference>
<evidence type="ECO:0000259" key="4">
    <source>
        <dbReference type="PROSITE" id="PS50024"/>
    </source>
</evidence>
<dbReference type="SUPFAM" id="SSF82671">
    <property type="entry name" value="SEA domain"/>
    <property type="match status" value="1"/>
</dbReference>
<dbReference type="InterPro" id="IPR000082">
    <property type="entry name" value="SEA_dom"/>
</dbReference>
<evidence type="ECO:0000313" key="6">
    <source>
        <dbReference type="Proteomes" id="UP000504623"/>
    </source>
</evidence>